<dbReference type="EMBL" id="CAJHUC010001737">
    <property type="protein sequence ID" value="CAD7702189.1"/>
    <property type="molecule type" value="Genomic_DNA"/>
</dbReference>
<evidence type="ECO:0000259" key="5">
    <source>
        <dbReference type="Pfam" id="PF04959"/>
    </source>
</evidence>
<dbReference type="Proteomes" id="UP000708148">
    <property type="component" value="Unassembled WGS sequence"/>
</dbReference>
<sequence>MRGRSPPPFDRRRSPPWRDRRPMGSRDRRRSRSFSPPRRPSPTYKRFRREDDHYDRYDRRSPRRGGYDRDRYDSRDSHRGSYRRGGSRERDFPDSYKEFMLRLPDDISPEGAAKRYQEYLGSWWGSRAKADFEQKKGEQWMRDKYDPRVFSEAIERRRTHALEVALKFSEDLKSGNLDPAAKEFNQGAGPGAPKPDKARGDTGAEAKTGEKNGAGGGEAGASDTGGTDGFVGFAPAPCWRSDRVRSDLKLSRELMAKLDSERGVENNPLFVEEVSKGRLQSAEEPHADGAVNGDAEKEVEQAKEAEPEGTAKPMDTDCAPEKPGENDQEPKDDTAPAGSGPDVEAATLKAKQDESVDSELLGKLDLQLTYLWNVHYIDFYAGHELSEEEYRTAKCRMIRGPMPEAGENGLSDADQALLHELEQRIDVFWHDRIDGSDPLEAKAQTKRVEQAIEEFTEAQVYQLEDKKWGNKLSTKLFMGKEFVLKHIRLKHKPVLQAERDKILDEIYYENYKKEVEAEEQRAEEERRTEQAQRDEAADEGGDRSDGAPGRGGHMSNWNRMGGNRGGMVEAPMMAGPMMAGPMGQVLLPAPGAGPLGPFILQPVPTPPMDMGPMARQDQRRGMQYSGHVPRGGSRGGGWGGGVMMGYKDYYDLDAPQNNRAVLDYGDL</sequence>
<feature type="region of interest" description="Disordered" evidence="4">
    <location>
        <begin position="1"/>
        <end position="91"/>
    </location>
</feature>
<dbReference type="PANTHER" id="PTHR13165">
    <property type="entry name" value="ARSENITE-RESISTANCE PROTEIN 2"/>
    <property type="match status" value="1"/>
</dbReference>
<evidence type="ECO:0008006" key="9">
    <source>
        <dbReference type="Google" id="ProtNLM"/>
    </source>
</evidence>
<name>A0A8S1J3D6_9CHLO</name>
<evidence type="ECO:0000256" key="3">
    <source>
        <dbReference type="ARBA" id="ARBA00023242"/>
    </source>
</evidence>
<comment type="caution">
    <text evidence="7">The sequence shown here is derived from an EMBL/GenBank/DDBJ whole genome shotgun (WGS) entry which is preliminary data.</text>
</comment>
<reference evidence="7" key="1">
    <citation type="submission" date="2020-12" db="EMBL/GenBank/DDBJ databases">
        <authorList>
            <person name="Iha C."/>
        </authorList>
    </citation>
    <scope>NUCLEOTIDE SEQUENCE</scope>
</reference>
<evidence type="ECO:0000256" key="4">
    <source>
        <dbReference type="SAM" id="MobiDB-lite"/>
    </source>
</evidence>
<feature type="region of interest" description="Disordered" evidence="4">
    <location>
        <begin position="175"/>
        <end position="246"/>
    </location>
</feature>
<comment type="similarity">
    <text evidence="2">Belongs to the ARS2 family.</text>
</comment>
<proteinExistence type="inferred from homology"/>
<dbReference type="AlphaFoldDB" id="A0A8S1J3D6"/>
<gene>
    <name evidence="7" type="ORF">OSTQU699_LOCUS7546</name>
</gene>
<feature type="compositionally biased region" description="Basic and acidic residues" evidence="4">
    <location>
        <begin position="319"/>
        <end position="334"/>
    </location>
</feature>
<feature type="compositionally biased region" description="Basic and acidic residues" evidence="4">
    <location>
        <begin position="9"/>
        <end position="26"/>
    </location>
</feature>
<evidence type="ECO:0000259" key="6">
    <source>
        <dbReference type="Pfam" id="PF12066"/>
    </source>
</evidence>
<protein>
    <recommendedName>
        <fullName evidence="9">SERRATE/Ars2 N-terminal domain-containing protein</fullName>
    </recommendedName>
</protein>
<keyword evidence="8" id="KW-1185">Reference proteome</keyword>
<feature type="region of interest" description="Disordered" evidence="4">
    <location>
        <begin position="515"/>
        <end position="563"/>
    </location>
</feature>
<dbReference type="GO" id="GO:0016604">
    <property type="term" value="C:nuclear body"/>
    <property type="evidence" value="ECO:0007669"/>
    <property type="project" value="TreeGrafter"/>
</dbReference>
<dbReference type="PANTHER" id="PTHR13165:SF0">
    <property type="entry name" value="SERRATE RNA EFFECTOR MOLECULE HOMOLOG"/>
    <property type="match status" value="1"/>
</dbReference>
<feature type="domain" description="SERRATE/Ars2 C-terminal" evidence="5">
    <location>
        <begin position="418"/>
        <end position="546"/>
    </location>
</feature>
<evidence type="ECO:0000256" key="1">
    <source>
        <dbReference type="ARBA" id="ARBA00004123"/>
    </source>
</evidence>
<feature type="region of interest" description="Disordered" evidence="4">
    <location>
        <begin position="283"/>
        <end position="354"/>
    </location>
</feature>
<evidence type="ECO:0000256" key="2">
    <source>
        <dbReference type="ARBA" id="ARBA00005407"/>
    </source>
</evidence>
<feature type="compositionally biased region" description="Basic and acidic residues" evidence="4">
    <location>
        <begin position="515"/>
        <end position="545"/>
    </location>
</feature>
<dbReference type="Pfam" id="PF04959">
    <property type="entry name" value="ARS2"/>
    <property type="match status" value="1"/>
</dbReference>
<accession>A0A8S1J3D6</accession>
<feature type="domain" description="SERRATE/Ars2 N-terminal" evidence="6">
    <location>
        <begin position="97"/>
        <end position="183"/>
    </location>
</feature>
<dbReference type="InterPro" id="IPR039727">
    <property type="entry name" value="SE/Ars2"/>
</dbReference>
<evidence type="ECO:0000313" key="8">
    <source>
        <dbReference type="Proteomes" id="UP000708148"/>
    </source>
</evidence>
<evidence type="ECO:0000313" key="7">
    <source>
        <dbReference type="EMBL" id="CAD7702189.1"/>
    </source>
</evidence>
<dbReference type="GO" id="GO:0031053">
    <property type="term" value="P:primary miRNA processing"/>
    <property type="evidence" value="ECO:0007669"/>
    <property type="project" value="TreeGrafter"/>
</dbReference>
<feature type="compositionally biased region" description="Basic and acidic residues" evidence="4">
    <location>
        <begin position="194"/>
        <end position="210"/>
    </location>
</feature>
<comment type="subcellular location">
    <subcellularLocation>
        <location evidence="1">Nucleus</location>
    </subcellularLocation>
</comment>
<organism evidence="7 8">
    <name type="scientific">Ostreobium quekettii</name>
    <dbReference type="NCBI Taxonomy" id="121088"/>
    <lineage>
        <taxon>Eukaryota</taxon>
        <taxon>Viridiplantae</taxon>
        <taxon>Chlorophyta</taxon>
        <taxon>core chlorophytes</taxon>
        <taxon>Ulvophyceae</taxon>
        <taxon>TCBD clade</taxon>
        <taxon>Bryopsidales</taxon>
        <taxon>Ostreobineae</taxon>
        <taxon>Ostreobiaceae</taxon>
        <taxon>Ostreobium</taxon>
    </lineage>
</organism>
<dbReference type="InterPro" id="IPR007042">
    <property type="entry name" value="SERRATE/Ars2_C"/>
</dbReference>
<feature type="compositionally biased region" description="Basic and acidic residues" evidence="4">
    <location>
        <begin position="294"/>
        <end position="306"/>
    </location>
</feature>
<feature type="compositionally biased region" description="Basic and acidic residues" evidence="4">
    <location>
        <begin position="48"/>
        <end position="79"/>
    </location>
</feature>
<keyword evidence="3" id="KW-0539">Nucleus</keyword>
<dbReference type="OrthoDB" id="342064at2759"/>
<dbReference type="Pfam" id="PF12066">
    <property type="entry name" value="SERRATE_Ars2_N"/>
    <property type="match status" value="1"/>
</dbReference>
<dbReference type="InterPro" id="IPR021933">
    <property type="entry name" value="SERRATE/Ars2_N"/>
</dbReference>